<evidence type="ECO:0008006" key="4">
    <source>
        <dbReference type="Google" id="ProtNLM"/>
    </source>
</evidence>
<feature type="transmembrane region" description="Helical" evidence="1">
    <location>
        <begin position="36"/>
        <end position="53"/>
    </location>
</feature>
<proteinExistence type="predicted"/>
<organism evidence="2 3">
    <name type="scientific">Clostridium boliviensis</name>
    <dbReference type="NCBI Taxonomy" id="318465"/>
    <lineage>
        <taxon>Bacteria</taxon>
        <taxon>Bacillati</taxon>
        <taxon>Bacillota</taxon>
        <taxon>Clostridia</taxon>
        <taxon>Eubacteriales</taxon>
        <taxon>Clostridiaceae</taxon>
        <taxon>Clostridium</taxon>
    </lineage>
</organism>
<name>A0ABU4GRZ3_9CLOT</name>
<keyword evidence="1" id="KW-0472">Membrane</keyword>
<sequence length="108" mass="12419">MKTDDNFEFGQGIKIWLIICIIGNLVSTIINLSLGNVSFAVVKTWITILYVLLFIKKKRIIFALILTLIIVLIIMDLITLGNPIQASLKLLNPLITYILLQKYWKKMR</sequence>
<evidence type="ECO:0000313" key="3">
    <source>
        <dbReference type="Proteomes" id="UP001276854"/>
    </source>
</evidence>
<gene>
    <name evidence="2" type="ORF">RZO55_22845</name>
</gene>
<keyword evidence="3" id="KW-1185">Reference proteome</keyword>
<reference evidence="2 3" key="1">
    <citation type="submission" date="2023-10" db="EMBL/GenBank/DDBJ databases">
        <title>A novel Glycoside Hydrolase 43-Like Enzyme from Clostrdium boliviensis is an Endo-xylanase, and a Candidate for Xylooligosaccharides Production from Different Xylan Substrates.</title>
        <authorList>
            <person name="Alvarez M.T."/>
            <person name="Rocabado-Villegas L.R."/>
            <person name="Salas-Veizaga D.M."/>
            <person name="Linares-Pasten J.A."/>
            <person name="Gudmundsdottir E.E."/>
            <person name="Hreggvidsson G.O."/>
            <person name="Adlercreutz P."/>
            <person name="Nordberg Karlsson E."/>
        </authorList>
    </citation>
    <scope>NUCLEOTIDE SEQUENCE [LARGE SCALE GENOMIC DNA]</scope>
    <source>
        <strain evidence="2 3">E-1</strain>
    </source>
</reference>
<keyword evidence="1" id="KW-0812">Transmembrane</keyword>
<evidence type="ECO:0000313" key="2">
    <source>
        <dbReference type="EMBL" id="MDW2800410.1"/>
    </source>
</evidence>
<dbReference type="Proteomes" id="UP001276854">
    <property type="component" value="Unassembled WGS sequence"/>
</dbReference>
<evidence type="ECO:0000256" key="1">
    <source>
        <dbReference type="SAM" id="Phobius"/>
    </source>
</evidence>
<dbReference type="RefSeq" id="WP_318066572.1">
    <property type="nucleotide sequence ID" value="NZ_JAWONS010000324.1"/>
</dbReference>
<comment type="caution">
    <text evidence="2">The sequence shown here is derived from an EMBL/GenBank/DDBJ whole genome shotgun (WGS) entry which is preliminary data.</text>
</comment>
<feature type="transmembrane region" description="Helical" evidence="1">
    <location>
        <begin position="60"/>
        <end position="78"/>
    </location>
</feature>
<dbReference type="EMBL" id="JAWONS010000324">
    <property type="protein sequence ID" value="MDW2800410.1"/>
    <property type="molecule type" value="Genomic_DNA"/>
</dbReference>
<keyword evidence="1" id="KW-1133">Transmembrane helix</keyword>
<accession>A0ABU4GRZ3</accession>
<protein>
    <recommendedName>
        <fullName evidence="4">DUF5658 domain-containing protein</fullName>
    </recommendedName>
</protein>
<feature type="transmembrane region" description="Helical" evidence="1">
    <location>
        <begin position="12"/>
        <end position="30"/>
    </location>
</feature>